<evidence type="ECO:0000259" key="1">
    <source>
        <dbReference type="Pfam" id="PF00501"/>
    </source>
</evidence>
<dbReference type="Gene3D" id="3.30.300.30">
    <property type="match status" value="1"/>
</dbReference>
<dbReference type="PANTHER" id="PTHR45527:SF1">
    <property type="entry name" value="FATTY ACID SYNTHASE"/>
    <property type="match status" value="1"/>
</dbReference>
<reference evidence="3" key="1">
    <citation type="journal article" date="2019" name="Int. J. Syst. Evol. Microbiol.">
        <title>The Global Catalogue of Microorganisms (GCM) 10K type strain sequencing project: providing services to taxonomists for standard genome sequencing and annotation.</title>
        <authorList>
            <consortium name="The Broad Institute Genomics Platform"/>
            <consortium name="The Broad Institute Genome Sequencing Center for Infectious Disease"/>
            <person name="Wu L."/>
            <person name="Ma J."/>
        </authorList>
    </citation>
    <scope>NUCLEOTIDE SEQUENCE [LARGE SCALE GENOMIC DNA]</scope>
    <source>
        <strain evidence="3">JCM 18285</strain>
    </source>
</reference>
<evidence type="ECO:0000313" key="3">
    <source>
        <dbReference type="Proteomes" id="UP001501302"/>
    </source>
</evidence>
<dbReference type="InterPro" id="IPR020845">
    <property type="entry name" value="AMP-binding_CS"/>
</dbReference>
<dbReference type="EMBL" id="BAABJJ010000023">
    <property type="protein sequence ID" value="GAA4944166.1"/>
    <property type="molecule type" value="Genomic_DNA"/>
</dbReference>
<dbReference type="Proteomes" id="UP001501302">
    <property type="component" value="Unassembled WGS sequence"/>
</dbReference>
<sequence>MNLIYSLYDAFVQNKEKHVFCINDAFYTYKDLLACIIKIRKIIADTISDNQKYIGLVANNDLETYATIFSVWMEGKAYVPIDPTAPISRNEAVLNSIDVSYVFDSSPKTGFNSFTVCNINETKSTPNSLFEPIKFHKKSIAYVLFTSGSTGKPKGIPVSFENLNALFTELDNDDEYKLNASDRCLQMYDLTFDASLTALLPALLVGACSYTVSSNVIKYFYVFKLLEKHKLTVLKMVPSIIYYLRPYFPEIHAPSVRYCIFGGEKLYEDIVDEWVKCIPNSKILNHYGPTEFTVCSGYYTYNTNQNNKSYNGVLSIGKPFENVDYLLLDDDDNVISDNLEGELCLAGNQLTSGYWKNDKLNASSFFMHKTDLGIIKRFYRTGDLCVRDDNGYYMYVGRKDFQVKIGGYRVELGEVEYHARNHESTKLKNSLVIDVKNSSNNDELVLVIESSKFDTENLFKHLSSKLVDYMVPNKVFFIDNFPHNKNGKIDRNQLRHMIIK</sequence>
<comment type="caution">
    <text evidence="2">The sequence shown here is derived from an EMBL/GenBank/DDBJ whole genome shotgun (WGS) entry which is preliminary data.</text>
</comment>
<gene>
    <name evidence="2" type="ORF">GCM10023314_16500</name>
</gene>
<keyword evidence="3" id="KW-1185">Reference proteome</keyword>
<organism evidence="2 3">
    <name type="scientific">Algibacter agarivorans</name>
    <dbReference type="NCBI Taxonomy" id="1109741"/>
    <lineage>
        <taxon>Bacteria</taxon>
        <taxon>Pseudomonadati</taxon>
        <taxon>Bacteroidota</taxon>
        <taxon>Flavobacteriia</taxon>
        <taxon>Flavobacteriales</taxon>
        <taxon>Flavobacteriaceae</taxon>
        <taxon>Algibacter</taxon>
    </lineage>
</organism>
<dbReference type="InterPro" id="IPR042099">
    <property type="entry name" value="ANL_N_sf"/>
</dbReference>
<dbReference type="PANTHER" id="PTHR45527">
    <property type="entry name" value="NONRIBOSOMAL PEPTIDE SYNTHETASE"/>
    <property type="match status" value="1"/>
</dbReference>
<dbReference type="RefSeq" id="WP_345191397.1">
    <property type="nucleotide sequence ID" value="NZ_BAABJJ010000023.1"/>
</dbReference>
<name>A0ABP9GIU0_9FLAO</name>
<evidence type="ECO:0000313" key="2">
    <source>
        <dbReference type="EMBL" id="GAA4944166.1"/>
    </source>
</evidence>
<dbReference type="SUPFAM" id="SSF56801">
    <property type="entry name" value="Acetyl-CoA synthetase-like"/>
    <property type="match status" value="1"/>
</dbReference>
<dbReference type="InterPro" id="IPR000873">
    <property type="entry name" value="AMP-dep_synth/lig_dom"/>
</dbReference>
<protein>
    <submittedName>
        <fullName evidence="2">Amino acid adenylation domain-containing protein</fullName>
    </submittedName>
</protein>
<accession>A0ABP9GIU0</accession>
<dbReference type="Pfam" id="PF00501">
    <property type="entry name" value="AMP-binding"/>
    <property type="match status" value="1"/>
</dbReference>
<dbReference type="PROSITE" id="PS00455">
    <property type="entry name" value="AMP_BINDING"/>
    <property type="match status" value="1"/>
</dbReference>
<proteinExistence type="predicted"/>
<dbReference type="Gene3D" id="3.40.50.12780">
    <property type="entry name" value="N-terminal domain of ligase-like"/>
    <property type="match status" value="1"/>
</dbReference>
<feature type="domain" description="AMP-dependent synthetase/ligase" evidence="1">
    <location>
        <begin position="14"/>
        <end position="355"/>
    </location>
</feature>
<dbReference type="InterPro" id="IPR045851">
    <property type="entry name" value="AMP-bd_C_sf"/>
</dbReference>